<evidence type="ECO:0000256" key="16">
    <source>
        <dbReference type="SAM" id="MobiDB-lite"/>
    </source>
</evidence>
<feature type="region of interest" description="Disordered" evidence="16">
    <location>
        <begin position="1"/>
        <end position="83"/>
    </location>
</feature>
<dbReference type="Pfam" id="PF02544">
    <property type="entry name" value="Steroid_dh"/>
    <property type="match status" value="1"/>
</dbReference>
<dbReference type="GO" id="GO:0006629">
    <property type="term" value="P:lipid metabolic process"/>
    <property type="evidence" value="ECO:0007669"/>
    <property type="project" value="InterPro"/>
</dbReference>
<evidence type="ECO:0000313" key="19">
    <source>
        <dbReference type="Proteomes" id="UP000070168"/>
    </source>
</evidence>
<evidence type="ECO:0000256" key="14">
    <source>
        <dbReference type="ARBA" id="ARBA00023242"/>
    </source>
</evidence>
<dbReference type="PANTHER" id="PTHR13931:SF2">
    <property type="entry name" value="UBIQUITIN CONJUGATION FACTOR E4 B"/>
    <property type="match status" value="1"/>
</dbReference>
<dbReference type="InterPro" id="IPR045132">
    <property type="entry name" value="UBE4"/>
</dbReference>
<comment type="pathway">
    <text evidence="5">Protein modification; protein ubiquitination.</text>
</comment>
<dbReference type="GO" id="GO:0000151">
    <property type="term" value="C:ubiquitin ligase complex"/>
    <property type="evidence" value="ECO:0007669"/>
    <property type="project" value="InterPro"/>
</dbReference>
<dbReference type="GO" id="GO:0006511">
    <property type="term" value="P:ubiquitin-dependent protein catabolic process"/>
    <property type="evidence" value="ECO:0007669"/>
    <property type="project" value="InterPro"/>
</dbReference>
<keyword evidence="7" id="KW-0963">Cytoplasm</keyword>
<keyword evidence="14" id="KW-0539">Nucleus</keyword>
<evidence type="ECO:0000259" key="17">
    <source>
        <dbReference type="PROSITE" id="PS51698"/>
    </source>
</evidence>
<keyword evidence="12" id="KW-0413">Isomerase</keyword>
<evidence type="ECO:0000256" key="8">
    <source>
        <dbReference type="ARBA" id="ARBA00022679"/>
    </source>
</evidence>
<keyword evidence="12" id="KW-0697">Rotamase</keyword>
<proteinExistence type="inferred from homology"/>
<keyword evidence="11" id="KW-1133">Transmembrane helix</keyword>
<dbReference type="Proteomes" id="UP000070168">
    <property type="component" value="Unassembled WGS sequence"/>
</dbReference>
<evidence type="ECO:0000256" key="9">
    <source>
        <dbReference type="ARBA" id="ARBA00022692"/>
    </source>
</evidence>
<comment type="caution">
    <text evidence="18">The sequence shown here is derived from an EMBL/GenBank/DDBJ whole genome shotgun (WGS) entry which is preliminary data.</text>
</comment>
<dbReference type="UniPathway" id="UPA00143"/>
<evidence type="ECO:0000256" key="11">
    <source>
        <dbReference type="ARBA" id="ARBA00022989"/>
    </source>
</evidence>
<dbReference type="EMBL" id="LHQR01000026">
    <property type="protein sequence ID" value="KXG52562.1"/>
    <property type="molecule type" value="Genomic_DNA"/>
</dbReference>
<dbReference type="PROSITE" id="PS50244">
    <property type="entry name" value="S5A_REDUCTASE"/>
    <property type="match status" value="1"/>
</dbReference>
<sequence length="1356" mass="153197">MSDTLSDADKSPVDGNSESGQSSANTSPSHSPLSAQPPSRLFNAPPTPQQSEGKRIKITPATATPERPRSAAPSAPSTPPPQKIESIEAFEDRTLSAVFRVTLKEEGQRDIHGTRTYLPGLRSELQDEGKELRIQVAVLDQALLEAASNTERQRPLDYLLPCWKRITKVYKGLRRTGDNDPKYQVLCEARRLCMSYCIFAITMPEMFGSEWSPQSSLASYLLIDPEDDKGIDFEFINEAVRRFDEDDSVKPAFISAVEQLSAQLSSMDINDDYKPYAIALRNLVRNGSVAAAITESSIFNNSKDPAQFEKATLLGPWFRLSPLQANITLSYFSSPKTRDQAYISNAQRSLRMTQQMLSADLLDVVNHLIRASKEARDRVLDWFATAMNINHKRRAMQVDPEQVSSDGFMFNITTCLDQLCEPFMDAAFTKIDRIDADYLHRNSRVDMRDETKINADQHASDAFYSKKAEGTSNFITEIFFLTIAAHHYGSESLTSKMEQLEKDVRQMESTITKFELERVRWLNNPVQLRTFDTALKKYKDKLDLGIALKYSLQGVLFDEHWQARSMLFMRYVTVWLLRLVSGKNFPKEQLTLPLPEEQPEVFKCLPEYFLEDVVSNFKFIMWCMPQIITATQGDELVMLCITFLESSAYIKNPYLKAGLVSILFRGTWKRPGGASGVLVDLLHSMPFANEHLLHAIMKFYIEAEFTGTHSQFYDKFNIRYEIFEIIKCIWPNTLYREKLSLQANQNLDFFVRFVNLLLNDVTYVLDESFGAFKTIHNTQTELNTQGASMDAATRQQREEHLASAQRSAKSYMQLTNQTVAMLKLFTDALADSFTMPEIVQRLADMLDYNLDAMVGPKSSNLRVDNLQEYGFNPRALLSEIVDVYLNLIGKENFILAVARDGRSYKPANFEKAADIIRKWSLKSPEQLRRWSQLQKKVQAAKEADEQAEEDMGEIPDEFLDPLMYSLMDDPVILPGSRISIDRATIRSHLLSDPHDPFNRVPLKIEDVVPDTELKAKIEAFKTEKLAGKRREMFTVIQWILSWHPAGKTSSQSIFNIPGRIAWSTMELVGPINLIYSMVTPLPYAPSFTDLPMSNILVVTLYCTHYLNRAIISPFFSAPSMSPIHVTIMSFAMLFNWFNSACLAGWLRGYTVPTIPSFHTATSETPSPRSAVVDLLPTVGLVLFAMGMTGNIYSETTLFRLRREEAERRAAKKTDETPAGGQAQGSRNKFHKVYVIPPASGVFRYILYPHYVFEWLEWIGFALVGTAVAPFSALPASASASSVAITPPLRLAPWLVPAAWAADQLAVPLPLPAVIFVVNAITNMLPHARWGRKWYVEKFGEKAVAGRGAVVPGCAWM</sequence>
<dbReference type="GO" id="GO:0005634">
    <property type="term" value="C:nucleus"/>
    <property type="evidence" value="ECO:0007669"/>
    <property type="project" value="UniProtKB-SubCell"/>
</dbReference>
<name>A0A135LUD0_PENPA</name>
<dbReference type="STRING" id="5078.A0A135LUD0"/>
<evidence type="ECO:0000256" key="10">
    <source>
        <dbReference type="ARBA" id="ARBA00022786"/>
    </source>
</evidence>
<keyword evidence="9" id="KW-0812">Transmembrane</keyword>
<evidence type="ECO:0000256" key="4">
    <source>
        <dbReference type="ARBA" id="ARBA00004496"/>
    </source>
</evidence>
<dbReference type="FunFam" id="3.30.40.10:FF:000055">
    <property type="entry name" value="Ubiquitin conjugation factor e4 a"/>
    <property type="match status" value="1"/>
</dbReference>
<dbReference type="InterPro" id="IPR013083">
    <property type="entry name" value="Znf_RING/FYVE/PHD"/>
</dbReference>
<evidence type="ECO:0000313" key="18">
    <source>
        <dbReference type="EMBL" id="KXG52562.1"/>
    </source>
</evidence>
<evidence type="ECO:0000256" key="3">
    <source>
        <dbReference type="ARBA" id="ARBA00004141"/>
    </source>
</evidence>
<feature type="domain" description="U-box" evidence="17">
    <location>
        <begin position="953"/>
        <end position="1027"/>
    </location>
</feature>
<evidence type="ECO:0000256" key="13">
    <source>
        <dbReference type="ARBA" id="ARBA00023136"/>
    </source>
</evidence>
<gene>
    <name evidence="18" type="ORF">PGRI_088460</name>
</gene>
<keyword evidence="19" id="KW-1185">Reference proteome</keyword>
<dbReference type="GeneID" id="63711860"/>
<feature type="coiled-coil region" evidence="15">
    <location>
        <begin position="490"/>
        <end position="517"/>
    </location>
</feature>
<comment type="catalytic activity">
    <reaction evidence="1">
        <text>S-ubiquitinyl-[E2 ubiquitin-conjugating enzyme]-L-cysteine + [acceptor protein]-L-lysine = [E2 ubiquitin-conjugating enzyme]-L-cysteine + N(6)-ubiquitinyl-[acceptor protein]-L-lysine.</text>
        <dbReference type="EC" id="2.3.2.27"/>
    </reaction>
</comment>
<feature type="compositionally biased region" description="Polar residues" evidence="16">
    <location>
        <begin position="14"/>
        <end position="37"/>
    </location>
</feature>
<dbReference type="RefSeq" id="XP_040651098.1">
    <property type="nucleotide sequence ID" value="XM_040796560.1"/>
</dbReference>
<dbReference type="InterPro" id="IPR003613">
    <property type="entry name" value="Ubox_domain"/>
</dbReference>
<keyword evidence="8" id="KW-0808">Transferase</keyword>
<evidence type="ECO:0000256" key="7">
    <source>
        <dbReference type="ARBA" id="ARBA00022490"/>
    </source>
</evidence>
<dbReference type="CDD" id="cd16657">
    <property type="entry name" value="RING-Ubox_UBE4A"/>
    <property type="match status" value="1"/>
</dbReference>
<dbReference type="SUPFAM" id="SSF57850">
    <property type="entry name" value="RING/U-box"/>
    <property type="match status" value="1"/>
</dbReference>
<keyword evidence="10" id="KW-0833">Ubl conjugation pathway</keyword>
<dbReference type="GO" id="GO:0005737">
    <property type="term" value="C:cytoplasm"/>
    <property type="evidence" value="ECO:0007669"/>
    <property type="project" value="UniProtKB-SubCell"/>
</dbReference>
<dbReference type="GO" id="GO:0000209">
    <property type="term" value="P:protein polyubiquitination"/>
    <property type="evidence" value="ECO:0007669"/>
    <property type="project" value="TreeGrafter"/>
</dbReference>
<comment type="subcellular location">
    <subcellularLocation>
        <location evidence="4">Cytoplasm</location>
    </subcellularLocation>
    <subcellularLocation>
        <location evidence="3">Membrane</location>
        <topology evidence="3">Multi-pass membrane protein</topology>
    </subcellularLocation>
    <subcellularLocation>
        <location evidence="2">Nucleus</location>
    </subcellularLocation>
</comment>
<keyword evidence="13" id="KW-0472">Membrane</keyword>
<dbReference type="GO" id="GO:0016627">
    <property type="term" value="F:oxidoreductase activity, acting on the CH-CH group of donors"/>
    <property type="evidence" value="ECO:0007669"/>
    <property type="project" value="InterPro"/>
</dbReference>
<dbReference type="InterPro" id="IPR001104">
    <property type="entry name" value="3-oxo-5_a-steroid_4-DH_C"/>
</dbReference>
<dbReference type="InterPro" id="IPR019474">
    <property type="entry name" value="Ub_conjug_fac_E4_core"/>
</dbReference>
<comment type="similarity">
    <text evidence="6">Belongs to the ubiquitin conjugation factor E4 family.</text>
</comment>
<keyword evidence="15" id="KW-0175">Coiled coil</keyword>
<dbReference type="OrthoDB" id="20295at2759"/>
<dbReference type="OMA" id="WLTEIAM"/>
<dbReference type="GO" id="GO:0036503">
    <property type="term" value="P:ERAD pathway"/>
    <property type="evidence" value="ECO:0007669"/>
    <property type="project" value="InterPro"/>
</dbReference>
<feature type="compositionally biased region" description="Low complexity" evidence="16">
    <location>
        <begin position="59"/>
        <end position="75"/>
    </location>
</feature>
<dbReference type="GO" id="GO:0016020">
    <property type="term" value="C:membrane"/>
    <property type="evidence" value="ECO:0007669"/>
    <property type="project" value="UniProtKB-SubCell"/>
</dbReference>
<dbReference type="PANTHER" id="PTHR13931">
    <property type="entry name" value="UBIQUITINATION FACTOR E4"/>
    <property type="match status" value="1"/>
</dbReference>
<evidence type="ECO:0000256" key="5">
    <source>
        <dbReference type="ARBA" id="ARBA00004906"/>
    </source>
</evidence>
<dbReference type="PROSITE" id="PS51698">
    <property type="entry name" value="U_BOX"/>
    <property type="match status" value="1"/>
</dbReference>
<evidence type="ECO:0000256" key="1">
    <source>
        <dbReference type="ARBA" id="ARBA00000900"/>
    </source>
</evidence>
<evidence type="ECO:0000256" key="12">
    <source>
        <dbReference type="ARBA" id="ARBA00023110"/>
    </source>
</evidence>
<evidence type="ECO:0000256" key="2">
    <source>
        <dbReference type="ARBA" id="ARBA00004123"/>
    </source>
</evidence>
<accession>A0A135LUD0</accession>
<dbReference type="GO" id="GO:0003755">
    <property type="term" value="F:peptidyl-prolyl cis-trans isomerase activity"/>
    <property type="evidence" value="ECO:0007669"/>
    <property type="project" value="UniProtKB-KW"/>
</dbReference>
<protein>
    <submittedName>
        <fullName evidence="18">Zinc finger, RING/FYVE/PHD-type</fullName>
    </submittedName>
</protein>
<dbReference type="Gene3D" id="3.30.40.10">
    <property type="entry name" value="Zinc/RING finger domain, C3HC4 (zinc finger)"/>
    <property type="match status" value="1"/>
</dbReference>
<evidence type="ECO:0000256" key="15">
    <source>
        <dbReference type="SAM" id="Coils"/>
    </source>
</evidence>
<reference evidence="18 19" key="1">
    <citation type="journal article" date="2016" name="BMC Genomics">
        <title>Genome sequencing and secondary metabolism of the postharvest pathogen Penicillium griseofulvum.</title>
        <authorList>
            <person name="Banani H."/>
            <person name="Marcet-Houben M."/>
            <person name="Ballester A.R."/>
            <person name="Abbruscato P."/>
            <person name="Gonzalez-Candelas L."/>
            <person name="Gabaldon T."/>
            <person name="Spadaro D."/>
        </authorList>
    </citation>
    <scope>NUCLEOTIDE SEQUENCE [LARGE SCALE GENOMIC DNA]</scope>
    <source>
        <strain evidence="18 19">PG3</strain>
    </source>
</reference>
<evidence type="ECO:0000256" key="6">
    <source>
        <dbReference type="ARBA" id="ARBA00007434"/>
    </source>
</evidence>
<dbReference type="SMART" id="SM00504">
    <property type="entry name" value="Ubox"/>
    <property type="match status" value="1"/>
</dbReference>
<organism evidence="18 19">
    <name type="scientific">Penicillium patulum</name>
    <name type="common">Penicillium griseofulvum</name>
    <dbReference type="NCBI Taxonomy" id="5078"/>
    <lineage>
        <taxon>Eukaryota</taxon>
        <taxon>Fungi</taxon>
        <taxon>Dikarya</taxon>
        <taxon>Ascomycota</taxon>
        <taxon>Pezizomycotina</taxon>
        <taxon>Eurotiomycetes</taxon>
        <taxon>Eurotiomycetidae</taxon>
        <taxon>Eurotiales</taxon>
        <taxon>Aspergillaceae</taxon>
        <taxon>Penicillium</taxon>
    </lineage>
</organism>
<dbReference type="GO" id="GO:0034450">
    <property type="term" value="F:ubiquitin-ubiquitin ligase activity"/>
    <property type="evidence" value="ECO:0007669"/>
    <property type="project" value="InterPro"/>
</dbReference>
<dbReference type="Pfam" id="PF04564">
    <property type="entry name" value="U-box"/>
    <property type="match status" value="1"/>
</dbReference>
<dbReference type="Pfam" id="PF10408">
    <property type="entry name" value="Ufd2P_core"/>
    <property type="match status" value="1"/>
</dbReference>